<dbReference type="EMBL" id="CP017478">
    <property type="protein sequence ID" value="AOW20837.1"/>
    <property type="molecule type" value="Genomic_DNA"/>
</dbReference>
<comment type="similarity">
    <text evidence="1">Belongs to the AHA1 family.</text>
</comment>
<keyword evidence="2" id="KW-0472">Membrane</keyword>
<dbReference type="Pfam" id="PF08327">
    <property type="entry name" value="AHSA1"/>
    <property type="match status" value="1"/>
</dbReference>
<feature type="domain" description="Activator of Hsp90 ATPase homologue 1/2-like C-terminal" evidence="3">
    <location>
        <begin position="73"/>
        <end position="172"/>
    </location>
</feature>
<reference evidence="4 5" key="1">
    <citation type="submission" date="2016-10" db="EMBL/GenBank/DDBJ databases">
        <title>Lutibacter sp. LPB0138, isolated from marine gastropod.</title>
        <authorList>
            <person name="Kim E."/>
            <person name="Yi H."/>
        </authorList>
    </citation>
    <scope>NUCLEOTIDE SEQUENCE [LARGE SCALE GENOMIC DNA]</scope>
    <source>
        <strain evidence="4 5">LPB0138</strain>
    </source>
</reference>
<organism evidence="4 5">
    <name type="scientific">Urechidicola croceus</name>
    <dbReference type="NCBI Taxonomy" id="1850246"/>
    <lineage>
        <taxon>Bacteria</taxon>
        <taxon>Pseudomonadati</taxon>
        <taxon>Bacteroidota</taxon>
        <taxon>Flavobacteriia</taxon>
        <taxon>Flavobacteriales</taxon>
        <taxon>Flavobacteriaceae</taxon>
        <taxon>Urechidicola</taxon>
    </lineage>
</organism>
<name>A0A1D8P8D7_9FLAO</name>
<sequence>MLKHATNHRQDRCQQFEKKRIIKEYSLMRKILFIFFSVFMTSIIYGQKKRIVSKIDSTKTPELVLIQELTVKSPIDSVWKAYTTKKGWENWAVPLAEIDLKVGGYIKTNYNEQGKIGDSTTIITHIINYVPKKLLTLQAEITDNFPEFMKDDAKDFFNVIYFDELENGNTNIKSFGIGYKNNPKYLSLMNYFISANEKTLMNLIAYLEKKN</sequence>
<evidence type="ECO:0000259" key="3">
    <source>
        <dbReference type="Pfam" id="PF08327"/>
    </source>
</evidence>
<dbReference type="Proteomes" id="UP000176050">
    <property type="component" value="Chromosome"/>
</dbReference>
<dbReference type="CDD" id="cd07814">
    <property type="entry name" value="SRPBCC_CalC_Aha1-like"/>
    <property type="match status" value="1"/>
</dbReference>
<keyword evidence="2" id="KW-0812">Transmembrane</keyword>
<dbReference type="KEGG" id="lul:LPB138_09175"/>
<keyword evidence="2" id="KW-1133">Transmembrane helix</keyword>
<keyword evidence="5" id="KW-1185">Reference proteome</keyword>
<dbReference type="InterPro" id="IPR013538">
    <property type="entry name" value="ASHA1/2-like_C"/>
</dbReference>
<evidence type="ECO:0000256" key="2">
    <source>
        <dbReference type="SAM" id="Phobius"/>
    </source>
</evidence>
<evidence type="ECO:0000256" key="1">
    <source>
        <dbReference type="ARBA" id="ARBA00006817"/>
    </source>
</evidence>
<dbReference type="Gene3D" id="3.30.530.20">
    <property type="match status" value="1"/>
</dbReference>
<dbReference type="SUPFAM" id="SSF55961">
    <property type="entry name" value="Bet v1-like"/>
    <property type="match status" value="1"/>
</dbReference>
<accession>A0A1D8P8D7</accession>
<dbReference type="InterPro" id="IPR023393">
    <property type="entry name" value="START-like_dom_sf"/>
</dbReference>
<protein>
    <recommendedName>
        <fullName evidence="3">Activator of Hsp90 ATPase homologue 1/2-like C-terminal domain-containing protein</fullName>
    </recommendedName>
</protein>
<dbReference type="STRING" id="1850246.LPB138_09175"/>
<gene>
    <name evidence="4" type="ORF">LPB138_09175</name>
</gene>
<dbReference type="AlphaFoldDB" id="A0A1D8P8D7"/>
<proteinExistence type="inferred from homology"/>
<feature type="transmembrane region" description="Helical" evidence="2">
    <location>
        <begin position="27"/>
        <end position="45"/>
    </location>
</feature>
<evidence type="ECO:0000313" key="5">
    <source>
        <dbReference type="Proteomes" id="UP000176050"/>
    </source>
</evidence>
<evidence type="ECO:0000313" key="4">
    <source>
        <dbReference type="EMBL" id="AOW20837.1"/>
    </source>
</evidence>